<keyword evidence="4" id="KW-1003">Cell membrane</keyword>
<dbReference type="OMA" id="SHRKCTW"/>
<dbReference type="AlphaFoldDB" id="A0A5F8GHV7"/>
<dbReference type="OrthoDB" id="9946598at2759"/>
<dbReference type="InterPro" id="IPR028111">
    <property type="entry name" value="MRAP"/>
</dbReference>
<evidence type="ECO:0000256" key="10">
    <source>
        <dbReference type="SAM" id="Phobius"/>
    </source>
</evidence>
<dbReference type="CTD" id="56246"/>
<evidence type="ECO:0000256" key="7">
    <source>
        <dbReference type="ARBA" id="ARBA00022989"/>
    </source>
</evidence>
<keyword evidence="8 10" id="KW-0472">Membrane</keyword>
<dbReference type="GO" id="GO:0005789">
    <property type="term" value="C:endoplasmic reticulum membrane"/>
    <property type="evidence" value="ECO:0007669"/>
    <property type="project" value="UniProtKB-SubCell"/>
</dbReference>
<dbReference type="GO" id="GO:0030545">
    <property type="term" value="F:signaling receptor regulator activity"/>
    <property type="evidence" value="ECO:0000318"/>
    <property type="project" value="GO_Central"/>
</dbReference>
<evidence type="ECO:0000256" key="8">
    <source>
        <dbReference type="ARBA" id="ARBA00023136"/>
    </source>
</evidence>
<reference evidence="11 12" key="1">
    <citation type="journal article" date="2007" name="Nature">
        <title>Genome of the marsupial Monodelphis domestica reveals innovation in non-coding sequences.</title>
        <authorList>
            <person name="Mikkelsen T.S."/>
            <person name="Wakefield M.J."/>
            <person name="Aken B."/>
            <person name="Amemiya C.T."/>
            <person name="Chang J.L."/>
            <person name="Duke S."/>
            <person name="Garber M."/>
            <person name="Gentles A.J."/>
            <person name="Goodstadt L."/>
            <person name="Heger A."/>
            <person name="Jurka J."/>
            <person name="Kamal M."/>
            <person name="Mauceli E."/>
            <person name="Searle S.M."/>
            <person name="Sharpe T."/>
            <person name="Baker M.L."/>
            <person name="Batzer M.A."/>
            <person name="Benos P.V."/>
            <person name="Belov K."/>
            <person name="Clamp M."/>
            <person name="Cook A."/>
            <person name="Cuff J."/>
            <person name="Das R."/>
            <person name="Davidow L."/>
            <person name="Deakin J.E."/>
            <person name="Fazzari M.J."/>
            <person name="Glass J.L."/>
            <person name="Grabherr M."/>
            <person name="Greally J.M."/>
            <person name="Gu W."/>
            <person name="Hore T.A."/>
            <person name="Huttley G.A."/>
            <person name="Kleber M."/>
            <person name="Jirtle R.L."/>
            <person name="Koina E."/>
            <person name="Lee J.T."/>
            <person name="Mahony S."/>
            <person name="Marra M.A."/>
            <person name="Miller R.D."/>
            <person name="Nicholls R.D."/>
            <person name="Oda M."/>
            <person name="Papenfuss A.T."/>
            <person name="Parra Z.E."/>
            <person name="Pollock D.D."/>
            <person name="Ray D.A."/>
            <person name="Schein J.E."/>
            <person name="Speed T.P."/>
            <person name="Thompson K."/>
            <person name="VandeBerg J.L."/>
            <person name="Wade C.M."/>
            <person name="Walker J.A."/>
            <person name="Waters P.D."/>
            <person name="Webber C."/>
            <person name="Weidman J.R."/>
            <person name="Xie X."/>
            <person name="Zody M.C."/>
            <person name="Baldwin J."/>
            <person name="Abdouelleil A."/>
            <person name="Abdulkadir J."/>
            <person name="Abebe A."/>
            <person name="Abera B."/>
            <person name="Abreu J."/>
            <person name="Acer S.C."/>
            <person name="Aftuck L."/>
            <person name="Alexander A."/>
            <person name="An P."/>
            <person name="Anderson E."/>
            <person name="Anderson S."/>
            <person name="Arachi H."/>
            <person name="Azer M."/>
            <person name="Bachantsang P."/>
            <person name="Barry A."/>
            <person name="Bayul T."/>
            <person name="Berlin A."/>
            <person name="Bessette D."/>
            <person name="Bloom T."/>
            <person name="Bloom T."/>
            <person name="Boguslavskiy L."/>
            <person name="Bonnet C."/>
            <person name="Boukhgalter B."/>
            <person name="Bourzgui I."/>
            <person name="Brown A."/>
            <person name="Cahill P."/>
            <person name="Channer S."/>
            <person name="Cheshatsang Y."/>
            <person name="Chuda L."/>
            <person name="Citroen M."/>
            <person name="Collymore A."/>
            <person name="Cooke P."/>
            <person name="Costello M."/>
            <person name="D'Aco K."/>
            <person name="Daza R."/>
            <person name="De Haan G."/>
            <person name="DeGray S."/>
            <person name="DeMaso C."/>
            <person name="Dhargay N."/>
            <person name="Dooley K."/>
            <person name="Dooley E."/>
            <person name="Doricent M."/>
            <person name="Dorje P."/>
            <person name="Dorjee K."/>
            <person name="Dupes A."/>
            <person name="Elong R."/>
            <person name="Falk J."/>
            <person name="Farina A."/>
            <person name="Faro S."/>
            <person name="Ferguson D."/>
            <person name="Fisher S."/>
            <person name="Foley C.D."/>
            <person name="Franke A."/>
            <person name="Friedrich D."/>
            <person name="Gadbois L."/>
            <person name="Gearin G."/>
            <person name="Gearin C.R."/>
            <person name="Giannoukos G."/>
            <person name="Goode T."/>
            <person name="Graham J."/>
            <person name="Grandbois E."/>
            <person name="Grewal S."/>
            <person name="Gyaltsen K."/>
            <person name="Hafez N."/>
            <person name="Hagos B."/>
            <person name="Hall J."/>
            <person name="Henson C."/>
            <person name="Hollinger A."/>
            <person name="Honan T."/>
            <person name="Huard M.D."/>
            <person name="Hughes L."/>
            <person name="Hurhula B."/>
            <person name="Husby M.E."/>
            <person name="Kamat A."/>
            <person name="Kanga B."/>
            <person name="Kashin S."/>
            <person name="Khazanovich D."/>
            <person name="Kisner P."/>
            <person name="Lance K."/>
            <person name="Lara M."/>
            <person name="Lee W."/>
            <person name="Lennon N."/>
            <person name="Letendre F."/>
            <person name="LeVine R."/>
            <person name="Lipovsky A."/>
            <person name="Liu X."/>
            <person name="Liu J."/>
            <person name="Liu S."/>
            <person name="Lokyitsang T."/>
            <person name="Lokyitsang Y."/>
            <person name="Lubonja R."/>
            <person name="Lui A."/>
            <person name="MacDonald P."/>
            <person name="Magnisalis V."/>
            <person name="Maru K."/>
            <person name="Matthews C."/>
            <person name="McCusker W."/>
            <person name="McDonough S."/>
            <person name="Mehta T."/>
            <person name="Meldrim J."/>
            <person name="Meneus L."/>
            <person name="Mihai O."/>
            <person name="Mihalev A."/>
            <person name="Mihova T."/>
            <person name="Mittelman R."/>
            <person name="Mlenga V."/>
            <person name="Montmayeur A."/>
            <person name="Mulrain L."/>
            <person name="Navidi A."/>
            <person name="Naylor J."/>
            <person name="Negash T."/>
            <person name="Nguyen T."/>
            <person name="Nguyen N."/>
            <person name="Nicol R."/>
            <person name="Norbu C."/>
            <person name="Norbu N."/>
            <person name="Novod N."/>
            <person name="O'Neill B."/>
            <person name="Osman S."/>
            <person name="Markiewicz E."/>
            <person name="Oyono O.L."/>
            <person name="Patti C."/>
            <person name="Phunkhang P."/>
            <person name="Pierre F."/>
            <person name="Priest M."/>
            <person name="Raghuraman S."/>
            <person name="Rege F."/>
            <person name="Reyes R."/>
            <person name="Rise C."/>
            <person name="Rogov P."/>
            <person name="Ross K."/>
            <person name="Ryan E."/>
            <person name="Settipalli S."/>
            <person name="Shea T."/>
            <person name="Sherpa N."/>
            <person name="Shi L."/>
            <person name="Shih D."/>
            <person name="Sparrow T."/>
            <person name="Spaulding J."/>
            <person name="Stalker J."/>
            <person name="Stange-Thomann N."/>
            <person name="Stavropoulos S."/>
            <person name="Stone C."/>
            <person name="Strader C."/>
            <person name="Tesfaye S."/>
            <person name="Thomson T."/>
            <person name="Thoulutsang Y."/>
            <person name="Thoulutsang D."/>
            <person name="Topham K."/>
            <person name="Topping I."/>
            <person name="Tsamla T."/>
            <person name="Vassiliev H."/>
            <person name="Vo A."/>
            <person name="Wangchuk T."/>
            <person name="Wangdi T."/>
            <person name="Weiand M."/>
            <person name="Wilkinson J."/>
            <person name="Wilson A."/>
            <person name="Yadav S."/>
            <person name="Young G."/>
            <person name="Yu Q."/>
            <person name="Zembek L."/>
            <person name="Zhong D."/>
            <person name="Zimmer A."/>
            <person name="Zwirko Z."/>
            <person name="Jaffe D.B."/>
            <person name="Alvarez P."/>
            <person name="Brockman W."/>
            <person name="Butler J."/>
            <person name="Chin C."/>
            <person name="Gnerre S."/>
            <person name="MacCallum I."/>
            <person name="Graves J.A."/>
            <person name="Ponting C.P."/>
            <person name="Breen M."/>
            <person name="Samollow P.B."/>
            <person name="Lander E.S."/>
            <person name="Lindblad-Toh K."/>
        </authorList>
    </citation>
    <scope>NUCLEOTIDE SEQUENCE [LARGE SCALE GENOMIC DNA]</scope>
</reference>
<reference evidence="11" key="2">
    <citation type="submission" date="2025-08" db="UniProtKB">
        <authorList>
            <consortium name="Ensembl"/>
        </authorList>
    </citation>
    <scope>IDENTIFICATION</scope>
</reference>
<dbReference type="Proteomes" id="UP000002280">
    <property type="component" value="Chromosome 4"/>
</dbReference>
<dbReference type="GO" id="GO:0031780">
    <property type="term" value="F:corticotropin hormone receptor binding"/>
    <property type="evidence" value="ECO:0000318"/>
    <property type="project" value="GO_Central"/>
</dbReference>
<name>A0A5F8GHV7_MONDO</name>
<comment type="subcellular location">
    <subcellularLocation>
        <location evidence="1">Cell membrane</location>
        <topology evidence="1">Single-pass membrane protein</topology>
    </subcellularLocation>
    <subcellularLocation>
        <location evidence="2">Endoplasmic reticulum membrane</location>
        <topology evidence="2">Single-pass membrane protein</topology>
    </subcellularLocation>
</comment>
<protein>
    <submittedName>
        <fullName evidence="11">Melanocortin 2 receptor accessory protein</fullName>
    </submittedName>
</protein>
<reference evidence="11" key="3">
    <citation type="submission" date="2025-09" db="UniProtKB">
        <authorList>
            <consortium name="Ensembl"/>
        </authorList>
    </citation>
    <scope>IDENTIFICATION</scope>
</reference>
<evidence type="ECO:0000256" key="3">
    <source>
        <dbReference type="ARBA" id="ARBA00010063"/>
    </source>
</evidence>
<evidence type="ECO:0000313" key="11">
    <source>
        <dbReference type="Ensembl" id="ENSMODP00000046741.1"/>
    </source>
</evidence>
<dbReference type="GeneTree" id="ENSGT00650000093475"/>
<dbReference type="GO" id="GO:0031783">
    <property type="term" value="F:type 5 melanocortin receptor binding"/>
    <property type="evidence" value="ECO:0000318"/>
    <property type="project" value="GO_Central"/>
</dbReference>
<evidence type="ECO:0000256" key="1">
    <source>
        <dbReference type="ARBA" id="ARBA00004162"/>
    </source>
</evidence>
<dbReference type="GO" id="GO:0005886">
    <property type="term" value="C:plasma membrane"/>
    <property type="evidence" value="ECO:0000318"/>
    <property type="project" value="GO_Central"/>
</dbReference>
<dbReference type="GO" id="GO:0031781">
    <property type="term" value="F:type 3 melanocortin receptor binding"/>
    <property type="evidence" value="ECO:0000318"/>
    <property type="project" value="GO_Central"/>
</dbReference>
<accession>A0A5F8GHV7</accession>
<evidence type="ECO:0000256" key="9">
    <source>
        <dbReference type="SAM" id="MobiDB-lite"/>
    </source>
</evidence>
<sequence>MANRTNSTHSYYSYEYYMDYVDLPQVDERKLKANKYSIVIAFWVSLAAFVVLLFLILLYMSWSGSVPIRGARSHRKCPWNYINFLFFIQKARSHQNSPTSPLQSQGQIKELEDGSSGNEQSQGNNCTPEPVLINDGNPFPENASHKALVVQVDSTVEKQARDPPYQS</sequence>
<dbReference type="GO" id="GO:0031782">
    <property type="term" value="F:type 4 melanocortin receptor binding"/>
    <property type="evidence" value="ECO:0000318"/>
    <property type="project" value="GO_Central"/>
</dbReference>
<dbReference type="PANTHER" id="PTHR28675:SF2">
    <property type="entry name" value="MELANOCORTIN-2 RECEPTOR ACCESSORY PROTEIN"/>
    <property type="match status" value="1"/>
</dbReference>
<feature type="compositionally biased region" description="Polar residues" evidence="9">
    <location>
        <begin position="96"/>
        <end position="107"/>
    </location>
</feature>
<keyword evidence="5 10" id="KW-0812">Transmembrane</keyword>
<evidence type="ECO:0000256" key="6">
    <source>
        <dbReference type="ARBA" id="ARBA00022824"/>
    </source>
</evidence>
<evidence type="ECO:0000313" key="12">
    <source>
        <dbReference type="Proteomes" id="UP000002280"/>
    </source>
</evidence>
<dbReference type="InParanoid" id="A0A5F8GHV7"/>
<dbReference type="PANTHER" id="PTHR28675">
    <property type="entry name" value="MELANOCORTIN-2 RECEPTOR ACCESSORY PROTEIN 2"/>
    <property type="match status" value="1"/>
</dbReference>
<dbReference type="Bgee" id="ENSMODG00000043664">
    <property type="expression patterns" value="Expressed in skeletal muscle tissue and 15 other cell types or tissues"/>
</dbReference>
<feature type="transmembrane region" description="Helical" evidence="10">
    <location>
        <begin position="38"/>
        <end position="62"/>
    </location>
</feature>
<dbReference type="FunCoup" id="A0A5F8GHV7">
    <property type="interactions" value="15"/>
</dbReference>
<dbReference type="GO" id="GO:0106070">
    <property type="term" value="P:regulation of adenylate cyclase-activating G protein-coupled receptor signaling pathway"/>
    <property type="evidence" value="ECO:0000318"/>
    <property type="project" value="GO_Central"/>
</dbReference>
<dbReference type="GO" id="GO:0072659">
    <property type="term" value="P:protein localization to plasma membrane"/>
    <property type="evidence" value="ECO:0000318"/>
    <property type="project" value="GO_Central"/>
</dbReference>
<keyword evidence="7 10" id="KW-1133">Transmembrane helix</keyword>
<dbReference type="Pfam" id="PF15183">
    <property type="entry name" value="MRAP"/>
    <property type="match status" value="1"/>
</dbReference>
<evidence type="ECO:0000256" key="2">
    <source>
        <dbReference type="ARBA" id="ARBA00004389"/>
    </source>
</evidence>
<feature type="region of interest" description="Disordered" evidence="9">
    <location>
        <begin position="96"/>
        <end position="144"/>
    </location>
</feature>
<proteinExistence type="inferred from homology"/>
<keyword evidence="12" id="KW-1185">Reference proteome</keyword>
<dbReference type="Ensembl" id="ENSMODT00000062433.1">
    <property type="protein sequence ID" value="ENSMODP00000046741.1"/>
    <property type="gene ID" value="ENSMODG00000043664.1"/>
</dbReference>
<dbReference type="KEGG" id="mdo:100027217"/>
<evidence type="ECO:0000256" key="5">
    <source>
        <dbReference type="ARBA" id="ARBA00022692"/>
    </source>
</evidence>
<organism evidence="11 12">
    <name type="scientific">Monodelphis domestica</name>
    <name type="common">Gray short-tailed opossum</name>
    <dbReference type="NCBI Taxonomy" id="13616"/>
    <lineage>
        <taxon>Eukaryota</taxon>
        <taxon>Metazoa</taxon>
        <taxon>Chordata</taxon>
        <taxon>Craniata</taxon>
        <taxon>Vertebrata</taxon>
        <taxon>Euteleostomi</taxon>
        <taxon>Mammalia</taxon>
        <taxon>Metatheria</taxon>
        <taxon>Didelphimorphia</taxon>
        <taxon>Didelphidae</taxon>
        <taxon>Monodelphis</taxon>
    </lineage>
</organism>
<feature type="compositionally biased region" description="Polar residues" evidence="9">
    <location>
        <begin position="115"/>
        <end position="127"/>
    </location>
</feature>
<dbReference type="GeneID" id="100027217"/>
<comment type="similarity">
    <text evidence="3">Belongs to the MRAP family.</text>
</comment>
<keyword evidence="6" id="KW-0256">Endoplasmic reticulum</keyword>
<dbReference type="STRING" id="13616.ENSMODP00000046741"/>
<evidence type="ECO:0000256" key="4">
    <source>
        <dbReference type="ARBA" id="ARBA00022475"/>
    </source>
</evidence>
<dbReference type="GO" id="GO:0005783">
    <property type="term" value="C:endoplasmic reticulum"/>
    <property type="evidence" value="ECO:0000318"/>
    <property type="project" value="GO_Central"/>
</dbReference>
<dbReference type="GO" id="GO:0070996">
    <property type="term" value="F:type 1 melanocortin receptor binding"/>
    <property type="evidence" value="ECO:0000318"/>
    <property type="project" value="GO_Central"/>
</dbReference>